<evidence type="ECO:0000313" key="3">
    <source>
        <dbReference type="Proteomes" id="UP000593564"/>
    </source>
</evidence>
<dbReference type="GO" id="GO:0000724">
    <property type="term" value="P:double-strand break repair via homologous recombination"/>
    <property type="evidence" value="ECO:0007669"/>
    <property type="project" value="InterPro"/>
</dbReference>
<reference evidence="3" key="1">
    <citation type="journal article" date="2020" name="Nat. Commun.">
        <title>Genome assembly of wild tea tree DASZ reveals pedigree and selection history of tea varieties.</title>
        <authorList>
            <person name="Zhang W."/>
            <person name="Zhang Y."/>
            <person name="Qiu H."/>
            <person name="Guo Y."/>
            <person name="Wan H."/>
            <person name="Zhang X."/>
            <person name="Scossa F."/>
            <person name="Alseekh S."/>
            <person name="Zhang Q."/>
            <person name="Wang P."/>
            <person name="Xu L."/>
            <person name="Schmidt M.H."/>
            <person name="Jia X."/>
            <person name="Li D."/>
            <person name="Zhu A."/>
            <person name="Guo F."/>
            <person name="Chen W."/>
            <person name="Ni D."/>
            <person name="Usadel B."/>
            <person name="Fernie A.R."/>
            <person name="Wen W."/>
        </authorList>
    </citation>
    <scope>NUCLEOTIDE SEQUENCE [LARGE SCALE GENOMIC DNA]</scope>
    <source>
        <strain evidence="3">cv. G240</strain>
    </source>
</reference>
<protein>
    <recommendedName>
        <fullName evidence="1">Rad51-like C-terminal domain-containing protein</fullName>
    </recommendedName>
</protein>
<dbReference type="InterPro" id="IPR030548">
    <property type="entry name" value="RAD51B"/>
</dbReference>
<dbReference type="EMBL" id="JACBKZ010000003">
    <property type="protein sequence ID" value="KAF5954090.1"/>
    <property type="molecule type" value="Genomic_DNA"/>
</dbReference>
<dbReference type="Gene3D" id="3.40.50.300">
    <property type="entry name" value="P-loop containing nucleotide triphosphate hydrolases"/>
    <property type="match status" value="2"/>
</dbReference>
<dbReference type="Proteomes" id="UP000593564">
    <property type="component" value="Unassembled WGS sequence"/>
</dbReference>
<dbReference type="InterPro" id="IPR013632">
    <property type="entry name" value="Rad51_C"/>
</dbReference>
<dbReference type="GO" id="GO:0003697">
    <property type="term" value="F:single-stranded DNA binding"/>
    <property type="evidence" value="ECO:0007669"/>
    <property type="project" value="TreeGrafter"/>
</dbReference>
<dbReference type="AlphaFoldDB" id="A0A7J7HML8"/>
<dbReference type="PANTHER" id="PTHR46456">
    <property type="entry name" value="DNA REPAIR PROTEIN RAD51 HOMOLOG 2"/>
    <property type="match status" value="1"/>
</dbReference>
<accession>A0A7J7HML8</accession>
<dbReference type="Pfam" id="PF08423">
    <property type="entry name" value="Rad51"/>
    <property type="match status" value="1"/>
</dbReference>
<dbReference type="PANTHER" id="PTHR46456:SF1">
    <property type="entry name" value="DNA REPAIR PROTEIN RAD51 HOMOLOG 2"/>
    <property type="match status" value="1"/>
</dbReference>
<proteinExistence type="predicted"/>
<gene>
    <name evidence="2" type="ORF">HYC85_006946</name>
</gene>
<evidence type="ECO:0000259" key="1">
    <source>
        <dbReference type="Pfam" id="PF08423"/>
    </source>
</evidence>
<dbReference type="InterPro" id="IPR027417">
    <property type="entry name" value="P-loop_NTPase"/>
</dbReference>
<organism evidence="2 3">
    <name type="scientific">Camellia sinensis</name>
    <name type="common">Tea plant</name>
    <name type="synonym">Thea sinensis</name>
    <dbReference type="NCBI Taxonomy" id="4442"/>
    <lineage>
        <taxon>Eukaryota</taxon>
        <taxon>Viridiplantae</taxon>
        <taxon>Streptophyta</taxon>
        <taxon>Embryophyta</taxon>
        <taxon>Tracheophyta</taxon>
        <taxon>Spermatophyta</taxon>
        <taxon>Magnoliopsida</taxon>
        <taxon>eudicotyledons</taxon>
        <taxon>Gunneridae</taxon>
        <taxon>Pentapetalae</taxon>
        <taxon>asterids</taxon>
        <taxon>Ericales</taxon>
        <taxon>Theaceae</taxon>
        <taxon>Camellia</taxon>
    </lineage>
</organism>
<name>A0A7J7HML8_CAMSI</name>
<sequence>MELLDVGFAEVTTAVAQVSEIARPPYQTALSLLEQCIQNEYFSGHLPIRLKGLDEVLCGGIPFGVLTELVVFDHDKAIISIILDWFCMKLSLLASLPTNFGGLEGHVIYVDVESKLSSRRYLGHAFLISLNMAGRILVLQPSSLAEFTKSLQQIKVSLLQHQVKLLVIDSMTTLVSGRAIRLLGHHASRCVIGGTKIEDYAPRSLCNDGEANRKPAAKTGQQPSGALYSVLGPVANRGKSGTSQWISRQGDLSMHASLSFGTELRQSILCNLEFQILHFRSSVESEHPAFGNLRLLAGYDLEPIGPGLGRDIGSLAKFSRIPVVVTNQVRSQSSDEISQYAFQLRSRDDTIEESARFDSHLIPSLGIHWSHAVTIRLVLEAKSGILYWGDFGNSQIVTVKTLTAGN</sequence>
<reference evidence="2 3" key="2">
    <citation type="submission" date="2020-07" db="EMBL/GenBank/DDBJ databases">
        <title>Genome assembly of wild tea tree DASZ reveals pedigree and selection history of tea varieties.</title>
        <authorList>
            <person name="Zhang W."/>
        </authorList>
    </citation>
    <scope>NUCLEOTIDE SEQUENCE [LARGE SCALE GENOMIC DNA]</scope>
    <source>
        <strain evidence="3">cv. G240</strain>
        <tissue evidence="2">Leaf</tissue>
    </source>
</reference>
<feature type="domain" description="Rad51-like C-terminal" evidence="1">
    <location>
        <begin position="51"/>
        <end position="174"/>
    </location>
</feature>
<dbReference type="GO" id="GO:0003690">
    <property type="term" value="F:double-stranded DNA binding"/>
    <property type="evidence" value="ECO:0007669"/>
    <property type="project" value="TreeGrafter"/>
</dbReference>
<dbReference type="GO" id="GO:0008094">
    <property type="term" value="F:ATP-dependent activity, acting on DNA"/>
    <property type="evidence" value="ECO:0007669"/>
    <property type="project" value="TreeGrafter"/>
</dbReference>
<dbReference type="GO" id="GO:0005657">
    <property type="term" value="C:replication fork"/>
    <property type="evidence" value="ECO:0007669"/>
    <property type="project" value="TreeGrafter"/>
</dbReference>
<keyword evidence="3" id="KW-1185">Reference proteome</keyword>
<comment type="caution">
    <text evidence="2">The sequence shown here is derived from an EMBL/GenBank/DDBJ whole genome shotgun (WGS) entry which is preliminary data.</text>
</comment>
<dbReference type="SUPFAM" id="SSF52540">
    <property type="entry name" value="P-loop containing nucleoside triphosphate hydrolases"/>
    <property type="match status" value="1"/>
</dbReference>
<dbReference type="GO" id="GO:0033063">
    <property type="term" value="C:Rad51B-Rad51C-Rad51D-XRCC2 complex"/>
    <property type="evidence" value="ECO:0007669"/>
    <property type="project" value="InterPro"/>
</dbReference>
<evidence type="ECO:0000313" key="2">
    <source>
        <dbReference type="EMBL" id="KAF5954090.1"/>
    </source>
</evidence>
<dbReference type="GO" id="GO:0000400">
    <property type="term" value="F:four-way junction DNA binding"/>
    <property type="evidence" value="ECO:0007669"/>
    <property type="project" value="TreeGrafter"/>
</dbReference>